<dbReference type="AlphaFoldDB" id="A0A0F9IN01"/>
<evidence type="ECO:0008006" key="2">
    <source>
        <dbReference type="Google" id="ProtNLM"/>
    </source>
</evidence>
<reference evidence="1" key="1">
    <citation type="journal article" date="2015" name="Nature">
        <title>Complex archaea that bridge the gap between prokaryotes and eukaryotes.</title>
        <authorList>
            <person name="Spang A."/>
            <person name="Saw J.H."/>
            <person name="Jorgensen S.L."/>
            <person name="Zaremba-Niedzwiedzka K."/>
            <person name="Martijn J."/>
            <person name="Lind A.E."/>
            <person name="van Eijk R."/>
            <person name="Schleper C."/>
            <person name="Guy L."/>
            <person name="Ettema T.J."/>
        </authorList>
    </citation>
    <scope>NUCLEOTIDE SEQUENCE</scope>
</reference>
<sequence length="247" mass="28626">THDGGDRFIVPDQEPIRRKVNATKKEITLGCSYSLSESIKLCDDDISITILDDHSTKETVETLEDMFEVKVTALEGNFEDGSLAHFTHAKNSEADLVYIIEDDFLHQVDAVQEMILSYNMFLKEVKPEVICLYPDDDYWNYMPPQGPLQTLIVPGIKRPWRMNNHTTNTMFTNPQVLRDHWEPFYTLATQCHSVPNVCEDTTINLIWKNHVPLFTPLIPLAYHLDHWPITIEFHRSGIAELWEENKL</sequence>
<protein>
    <recommendedName>
        <fullName evidence="2">Glycosyltransferase 2-like domain-containing protein</fullName>
    </recommendedName>
</protein>
<dbReference type="SUPFAM" id="SSF53448">
    <property type="entry name" value="Nucleotide-diphospho-sugar transferases"/>
    <property type="match status" value="1"/>
</dbReference>
<proteinExistence type="predicted"/>
<accession>A0A0F9IN01</accession>
<dbReference type="EMBL" id="LAZR01012028">
    <property type="protein sequence ID" value="KKM46728.1"/>
    <property type="molecule type" value="Genomic_DNA"/>
</dbReference>
<name>A0A0F9IN01_9ZZZZ</name>
<feature type="non-terminal residue" evidence="1">
    <location>
        <position position="1"/>
    </location>
</feature>
<dbReference type="InterPro" id="IPR029044">
    <property type="entry name" value="Nucleotide-diphossugar_trans"/>
</dbReference>
<evidence type="ECO:0000313" key="1">
    <source>
        <dbReference type="EMBL" id="KKM46728.1"/>
    </source>
</evidence>
<comment type="caution">
    <text evidence="1">The sequence shown here is derived from an EMBL/GenBank/DDBJ whole genome shotgun (WGS) entry which is preliminary data.</text>
</comment>
<gene>
    <name evidence="1" type="ORF">LCGC14_1559420</name>
</gene>
<organism evidence="1">
    <name type="scientific">marine sediment metagenome</name>
    <dbReference type="NCBI Taxonomy" id="412755"/>
    <lineage>
        <taxon>unclassified sequences</taxon>
        <taxon>metagenomes</taxon>
        <taxon>ecological metagenomes</taxon>
    </lineage>
</organism>